<dbReference type="PANTHER" id="PTHR47548:SF1">
    <property type="entry name" value="S-ADENOSYL-L-METHIONINE-DEPENDENT METHYLTRANSFERASES SUPERFAMILY PROTEIN"/>
    <property type="match status" value="1"/>
</dbReference>
<keyword evidence="1 4" id="KW-0489">Methyltransferase</keyword>
<feature type="region of interest" description="Disordered" evidence="5">
    <location>
        <begin position="1"/>
        <end position="74"/>
    </location>
</feature>
<feature type="binding site" evidence="4">
    <location>
        <position position="428"/>
    </location>
    <ligand>
        <name>S-adenosyl-L-methionine</name>
        <dbReference type="ChEBI" id="CHEBI:59789"/>
    </ligand>
</feature>
<name>A0A9K3KBR7_9STRA</name>
<dbReference type="EMBL" id="JAGRRH010000027">
    <property type="protein sequence ID" value="KAG7340598.1"/>
    <property type="molecule type" value="Genomic_DNA"/>
</dbReference>
<dbReference type="Proteomes" id="UP000693970">
    <property type="component" value="Unassembled WGS sequence"/>
</dbReference>
<dbReference type="AlphaFoldDB" id="A0A9K3KBR7"/>
<evidence type="ECO:0000313" key="6">
    <source>
        <dbReference type="EMBL" id="KAG7340598.1"/>
    </source>
</evidence>
<feature type="compositionally biased region" description="Low complexity" evidence="5">
    <location>
        <begin position="56"/>
        <end position="65"/>
    </location>
</feature>
<comment type="similarity">
    <text evidence="4">Belongs to the class I-like SAM-binding methyltransferase superfamily. RNA M5U methyltransferase family.</text>
</comment>
<evidence type="ECO:0000256" key="1">
    <source>
        <dbReference type="ARBA" id="ARBA00022603"/>
    </source>
</evidence>
<dbReference type="GO" id="GO:0006396">
    <property type="term" value="P:RNA processing"/>
    <property type="evidence" value="ECO:0007669"/>
    <property type="project" value="InterPro"/>
</dbReference>
<dbReference type="InterPro" id="IPR053304">
    <property type="entry name" value="RNA_M5U_MTase"/>
</dbReference>
<dbReference type="InterPro" id="IPR010280">
    <property type="entry name" value="U5_MeTrfase_fam"/>
</dbReference>
<accession>A0A9K3KBR7</accession>
<keyword evidence="7" id="KW-1185">Reference proteome</keyword>
<dbReference type="PROSITE" id="PS51687">
    <property type="entry name" value="SAM_MT_RNA_M5U"/>
    <property type="match status" value="1"/>
</dbReference>
<protein>
    <submittedName>
        <fullName evidence="6">23S rRNA Uracil-5-methyltransferase</fullName>
    </submittedName>
</protein>
<reference evidence="6" key="1">
    <citation type="journal article" date="2021" name="Sci. Rep.">
        <title>Diploid genomic architecture of Nitzschia inconspicua, an elite biomass production diatom.</title>
        <authorList>
            <person name="Oliver A."/>
            <person name="Podell S."/>
            <person name="Pinowska A."/>
            <person name="Traller J.C."/>
            <person name="Smith S.R."/>
            <person name="McClure R."/>
            <person name="Beliaev A."/>
            <person name="Bohutskyi P."/>
            <person name="Hill E.A."/>
            <person name="Rabines A."/>
            <person name="Zheng H."/>
            <person name="Allen L.Z."/>
            <person name="Kuo A."/>
            <person name="Grigoriev I.V."/>
            <person name="Allen A.E."/>
            <person name="Hazlebeck D."/>
            <person name="Allen E.E."/>
        </authorList>
    </citation>
    <scope>NUCLEOTIDE SEQUENCE</scope>
    <source>
        <strain evidence="6">Hildebrandi</strain>
    </source>
</reference>
<feature type="active site" description="Nucleophile" evidence="4">
    <location>
        <position position="463"/>
    </location>
</feature>
<reference evidence="6" key="2">
    <citation type="submission" date="2021-04" db="EMBL/GenBank/DDBJ databases">
        <authorList>
            <person name="Podell S."/>
        </authorList>
    </citation>
    <scope>NUCLEOTIDE SEQUENCE</scope>
    <source>
        <strain evidence="6">Hildebrandi</strain>
    </source>
</reference>
<feature type="binding site" evidence="4">
    <location>
        <position position="347"/>
    </location>
    <ligand>
        <name>S-adenosyl-L-methionine</name>
        <dbReference type="ChEBI" id="CHEBI:59789"/>
    </ligand>
</feature>
<dbReference type="OrthoDB" id="10250660at2759"/>
<feature type="binding site" evidence="4">
    <location>
        <position position="301"/>
    </location>
    <ligand>
        <name>S-adenosyl-L-methionine</name>
        <dbReference type="ChEBI" id="CHEBI:59789"/>
    </ligand>
</feature>
<comment type="caution">
    <text evidence="6">The sequence shown here is derived from an EMBL/GenBank/DDBJ whole genome shotgun (WGS) entry which is preliminary data.</text>
</comment>
<dbReference type="PANTHER" id="PTHR47548">
    <property type="entry name" value="BNAA06G32370D PROTEIN"/>
    <property type="match status" value="1"/>
</dbReference>
<dbReference type="GO" id="GO:0008173">
    <property type="term" value="F:RNA methyltransferase activity"/>
    <property type="evidence" value="ECO:0007669"/>
    <property type="project" value="InterPro"/>
</dbReference>
<evidence type="ECO:0000256" key="5">
    <source>
        <dbReference type="SAM" id="MobiDB-lite"/>
    </source>
</evidence>
<proteinExistence type="inferred from homology"/>
<organism evidence="6 7">
    <name type="scientific">Nitzschia inconspicua</name>
    <dbReference type="NCBI Taxonomy" id="303405"/>
    <lineage>
        <taxon>Eukaryota</taxon>
        <taxon>Sar</taxon>
        <taxon>Stramenopiles</taxon>
        <taxon>Ochrophyta</taxon>
        <taxon>Bacillariophyta</taxon>
        <taxon>Bacillariophyceae</taxon>
        <taxon>Bacillariophycidae</taxon>
        <taxon>Bacillariales</taxon>
        <taxon>Bacillariaceae</taxon>
        <taxon>Nitzschia</taxon>
    </lineage>
</organism>
<keyword evidence="3 4" id="KW-0949">S-adenosyl-L-methionine</keyword>
<sequence>MGTNENKKRRRSCPQPGDPDYKTPTQLRNARKRRKSQREKSRGSDSTSPQKHVSKEGSSSRLSSSQHPLDPSLKYIANPKAAPTVQAAKKFFNGIFQSTQSDYQFPIFVGPTQGWRTVARLAVRQQKDEKLQVGLFVPGSHQLLPVPQCQAHHPNINSAVQVVQDVCRQLVVPAFDEATGKGNLRYIAISIERSTGKQQVVLVWKEQESDSTTQILDRLIAKLIAVSDQKRKEKIFNLHSLWVHYNNSWKHANSIVDRNGRWVQRHGEDGGRIQELLLSNSNQPESQLYVPLFFPPQVFRQANLDGFANIVIKIREWLAERLTSTADIHATKEKKKRRRFKQCLELYGGVGTIGLNLFDYFDGLVSSDENPHNKSCFELSLGQITLRDKPLRDSRRERIVYHSKSATDVILGSQGRQLLEKAEVIIVDPPRKGLDQEVIDALNASAEGSQSSTTRKALVYVSCGFDAFRRDYHGLVQSGRWTLDHAEGHVLFPGSDAIETLAFLTTTER</sequence>
<evidence type="ECO:0000256" key="3">
    <source>
        <dbReference type="ARBA" id="ARBA00022691"/>
    </source>
</evidence>
<evidence type="ECO:0000313" key="7">
    <source>
        <dbReference type="Proteomes" id="UP000693970"/>
    </source>
</evidence>
<dbReference type="GO" id="GO:0032259">
    <property type="term" value="P:methylation"/>
    <property type="evidence" value="ECO:0007669"/>
    <property type="project" value="UniProtKB-KW"/>
</dbReference>
<gene>
    <name evidence="6" type="ORF">IV203_024141</name>
</gene>
<evidence type="ECO:0000256" key="4">
    <source>
        <dbReference type="PROSITE-ProRule" id="PRU01024"/>
    </source>
</evidence>
<evidence type="ECO:0000256" key="2">
    <source>
        <dbReference type="ARBA" id="ARBA00022679"/>
    </source>
</evidence>
<feature type="binding site" evidence="4">
    <location>
        <position position="378"/>
    </location>
    <ligand>
        <name>S-adenosyl-L-methionine</name>
        <dbReference type="ChEBI" id="CHEBI:59789"/>
    </ligand>
</feature>
<keyword evidence="2 4" id="KW-0808">Transferase</keyword>